<gene>
    <name evidence="1" type="primary">wapA_6</name>
    <name evidence="1" type="ORF">Pan216_32570</name>
</gene>
<name>A0A518B5Y7_9BACT</name>
<dbReference type="KEGG" id="knv:Pan216_32570"/>
<protein>
    <submittedName>
        <fullName evidence="1">tRNA3(Ser)-specific nuclease WapA</fullName>
        <ecNumber evidence="1">3.1.-.-</ecNumber>
    </submittedName>
</protein>
<keyword evidence="1" id="KW-0378">Hydrolase</keyword>
<dbReference type="AlphaFoldDB" id="A0A518B5Y7"/>
<proteinExistence type="predicted"/>
<sequence>MPTLGETLKVVKYTRGHDEITQTTFTLQNGLLVDEETLVFGHDGKGSVRVLTDLAGAIASVAGIEQVFVYDAYGNLLNLAASQAATSVLYNGEFFDGQIGQQYLRARWYDPNTGRFNRLDPFFGNLQDPQSLHKYLYTHADPITGVDP</sequence>
<dbReference type="EC" id="3.1.-.-" evidence="1"/>
<dbReference type="Proteomes" id="UP000317093">
    <property type="component" value="Chromosome"/>
</dbReference>
<dbReference type="PANTHER" id="PTHR32305:SF15">
    <property type="entry name" value="PROTEIN RHSA-RELATED"/>
    <property type="match status" value="1"/>
</dbReference>
<dbReference type="InterPro" id="IPR050708">
    <property type="entry name" value="T6SS_VgrG/RHS"/>
</dbReference>
<dbReference type="PANTHER" id="PTHR32305">
    <property type="match status" value="1"/>
</dbReference>
<dbReference type="NCBIfam" id="TIGR03696">
    <property type="entry name" value="Rhs_assc_core"/>
    <property type="match status" value="1"/>
</dbReference>
<dbReference type="OrthoDB" id="281513at2"/>
<dbReference type="GO" id="GO:0016787">
    <property type="term" value="F:hydrolase activity"/>
    <property type="evidence" value="ECO:0007669"/>
    <property type="project" value="UniProtKB-KW"/>
</dbReference>
<accession>A0A518B5Y7</accession>
<evidence type="ECO:0000313" key="2">
    <source>
        <dbReference type="Proteomes" id="UP000317093"/>
    </source>
</evidence>
<keyword evidence="2" id="KW-1185">Reference proteome</keyword>
<dbReference type="EMBL" id="CP036279">
    <property type="protein sequence ID" value="QDU62390.1"/>
    <property type="molecule type" value="Genomic_DNA"/>
</dbReference>
<organism evidence="1 2">
    <name type="scientific">Kolteria novifilia</name>
    <dbReference type="NCBI Taxonomy" id="2527975"/>
    <lineage>
        <taxon>Bacteria</taxon>
        <taxon>Pseudomonadati</taxon>
        <taxon>Planctomycetota</taxon>
        <taxon>Planctomycetia</taxon>
        <taxon>Kolteriales</taxon>
        <taxon>Kolteriaceae</taxon>
        <taxon>Kolteria</taxon>
    </lineage>
</organism>
<dbReference type="Gene3D" id="2.180.10.10">
    <property type="entry name" value="RHS repeat-associated core"/>
    <property type="match status" value="1"/>
</dbReference>
<evidence type="ECO:0000313" key="1">
    <source>
        <dbReference type="EMBL" id="QDU62390.1"/>
    </source>
</evidence>
<dbReference type="InterPro" id="IPR022385">
    <property type="entry name" value="Rhs_assc_core"/>
</dbReference>
<reference evidence="1 2" key="1">
    <citation type="submission" date="2019-02" db="EMBL/GenBank/DDBJ databases">
        <title>Deep-cultivation of Planctomycetes and their phenomic and genomic characterization uncovers novel biology.</title>
        <authorList>
            <person name="Wiegand S."/>
            <person name="Jogler M."/>
            <person name="Boedeker C."/>
            <person name="Pinto D."/>
            <person name="Vollmers J."/>
            <person name="Rivas-Marin E."/>
            <person name="Kohn T."/>
            <person name="Peeters S.H."/>
            <person name="Heuer A."/>
            <person name="Rast P."/>
            <person name="Oberbeckmann S."/>
            <person name="Bunk B."/>
            <person name="Jeske O."/>
            <person name="Meyerdierks A."/>
            <person name="Storesund J.E."/>
            <person name="Kallscheuer N."/>
            <person name="Luecker S."/>
            <person name="Lage O.M."/>
            <person name="Pohl T."/>
            <person name="Merkel B.J."/>
            <person name="Hornburger P."/>
            <person name="Mueller R.-W."/>
            <person name="Bruemmer F."/>
            <person name="Labrenz M."/>
            <person name="Spormann A.M."/>
            <person name="Op den Camp H."/>
            <person name="Overmann J."/>
            <person name="Amann R."/>
            <person name="Jetten M.S.M."/>
            <person name="Mascher T."/>
            <person name="Medema M.H."/>
            <person name="Devos D.P."/>
            <person name="Kaster A.-K."/>
            <person name="Ovreas L."/>
            <person name="Rohde M."/>
            <person name="Galperin M.Y."/>
            <person name="Jogler C."/>
        </authorList>
    </citation>
    <scope>NUCLEOTIDE SEQUENCE [LARGE SCALE GENOMIC DNA]</scope>
    <source>
        <strain evidence="1 2">Pan216</strain>
    </source>
</reference>
<dbReference type="RefSeq" id="WP_145259110.1">
    <property type="nucleotide sequence ID" value="NZ_CP036279.1"/>
</dbReference>